<keyword evidence="8" id="KW-0811">Translocation</keyword>
<feature type="compositionally biased region" description="Basic and acidic residues" evidence="10">
    <location>
        <begin position="89"/>
        <end position="111"/>
    </location>
</feature>
<feature type="compositionally biased region" description="Basic residues" evidence="10">
    <location>
        <begin position="112"/>
        <end position="124"/>
    </location>
</feature>
<dbReference type="SMART" id="SM01323">
    <property type="entry name" value="YajC"/>
    <property type="match status" value="1"/>
</dbReference>
<dbReference type="EMBL" id="CP027228">
    <property type="protein sequence ID" value="AVM47830.1"/>
    <property type="molecule type" value="Genomic_DNA"/>
</dbReference>
<comment type="similarity">
    <text evidence="2">Belongs to the YajC family.</text>
</comment>
<sequence length="138" mass="15363">MKTGLYNIVLILVFIPLIYFMLIRPQRKRDKEVTSMRAALKPGDNIVTIGGIVGKIVRIKDDRILIETGSGKTKMEIVKSAVGSVVGKQESDKKEDKQPEEKAEPAEETHVNRSKKVTPKKLGAKKSDSKDDTEKDAE</sequence>
<evidence type="ECO:0000256" key="10">
    <source>
        <dbReference type="SAM" id="MobiDB-lite"/>
    </source>
</evidence>
<feature type="transmembrane region" description="Helical" evidence="11">
    <location>
        <begin position="6"/>
        <end position="23"/>
    </location>
</feature>
<evidence type="ECO:0000256" key="4">
    <source>
        <dbReference type="ARBA" id="ARBA00022475"/>
    </source>
</evidence>
<evidence type="ECO:0000256" key="7">
    <source>
        <dbReference type="ARBA" id="ARBA00022989"/>
    </source>
</evidence>
<evidence type="ECO:0000256" key="2">
    <source>
        <dbReference type="ARBA" id="ARBA00006742"/>
    </source>
</evidence>
<dbReference type="KEGG" id="mdv:C5Q96_02745"/>
<keyword evidence="7 11" id="KW-1133">Transmembrane helix</keyword>
<reference evidence="13" key="1">
    <citation type="submission" date="2018-02" db="EMBL/GenBank/DDBJ databases">
        <authorList>
            <person name="Holder M.E."/>
            <person name="Ajami N.J."/>
            <person name="Petrosino J.F."/>
        </authorList>
    </citation>
    <scope>NUCLEOTIDE SEQUENCE [LARGE SCALE GENOMIC DNA]</scope>
    <source>
        <strain evidence="13">CCUG 47132</strain>
    </source>
</reference>
<dbReference type="Pfam" id="PF02699">
    <property type="entry name" value="YajC"/>
    <property type="match status" value="1"/>
</dbReference>
<accession>A0A2S0L3F8</accession>
<dbReference type="Proteomes" id="UP000237883">
    <property type="component" value="Chromosome"/>
</dbReference>
<comment type="subcellular location">
    <subcellularLocation>
        <location evidence="1">Cell membrane</location>
        <topology evidence="1">Single-pass membrane protein</topology>
    </subcellularLocation>
</comment>
<evidence type="ECO:0000256" key="9">
    <source>
        <dbReference type="ARBA" id="ARBA00023136"/>
    </source>
</evidence>
<dbReference type="GeneID" id="78391173"/>
<dbReference type="PANTHER" id="PTHR33909:SF1">
    <property type="entry name" value="SEC TRANSLOCON ACCESSORY COMPLEX SUBUNIT YAJC"/>
    <property type="match status" value="1"/>
</dbReference>
<protein>
    <submittedName>
        <fullName evidence="12">Preprotein translocase subunit YajC</fullName>
    </submittedName>
</protein>
<evidence type="ECO:0000256" key="5">
    <source>
        <dbReference type="ARBA" id="ARBA00022692"/>
    </source>
</evidence>
<evidence type="ECO:0000313" key="12">
    <source>
        <dbReference type="EMBL" id="AVM47830.1"/>
    </source>
</evidence>
<dbReference type="InterPro" id="IPR003849">
    <property type="entry name" value="Preprotein_translocase_YajC"/>
</dbReference>
<dbReference type="AlphaFoldDB" id="A0A2S0L3F8"/>
<dbReference type="PRINTS" id="PR01853">
    <property type="entry name" value="YAJCTRNLCASE"/>
</dbReference>
<evidence type="ECO:0000256" key="8">
    <source>
        <dbReference type="ARBA" id="ARBA00023010"/>
    </source>
</evidence>
<keyword evidence="13" id="KW-1185">Reference proteome</keyword>
<feature type="region of interest" description="Disordered" evidence="10">
    <location>
        <begin position="83"/>
        <end position="138"/>
    </location>
</feature>
<dbReference type="RefSeq" id="WP_106056909.1">
    <property type="nucleotide sequence ID" value="NZ_CP027228.1"/>
</dbReference>
<keyword evidence="4" id="KW-1003">Cell membrane</keyword>
<evidence type="ECO:0000256" key="11">
    <source>
        <dbReference type="SAM" id="Phobius"/>
    </source>
</evidence>
<evidence type="ECO:0000256" key="3">
    <source>
        <dbReference type="ARBA" id="ARBA00022448"/>
    </source>
</evidence>
<dbReference type="GO" id="GO:0015031">
    <property type="term" value="P:protein transport"/>
    <property type="evidence" value="ECO:0007669"/>
    <property type="project" value="UniProtKB-KW"/>
</dbReference>
<keyword evidence="5 11" id="KW-0812">Transmembrane</keyword>
<dbReference type="NCBIfam" id="TIGR00739">
    <property type="entry name" value="yajC"/>
    <property type="match status" value="1"/>
</dbReference>
<evidence type="ECO:0000256" key="1">
    <source>
        <dbReference type="ARBA" id="ARBA00004162"/>
    </source>
</evidence>
<gene>
    <name evidence="12" type="primary">yajC</name>
    <name evidence="12" type="ORF">C5Q96_02745</name>
</gene>
<feature type="compositionally biased region" description="Basic and acidic residues" evidence="10">
    <location>
        <begin position="125"/>
        <end position="138"/>
    </location>
</feature>
<name>A0A2S0L3F8_9FIRM</name>
<keyword evidence="3" id="KW-0813">Transport</keyword>
<dbReference type="PANTHER" id="PTHR33909">
    <property type="entry name" value="SEC TRANSLOCON ACCESSORY COMPLEX SUBUNIT YAJC"/>
    <property type="match status" value="1"/>
</dbReference>
<organism evidence="12 13">
    <name type="scientific">Mogibacterium diversum</name>
    <dbReference type="NCBI Taxonomy" id="114527"/>
    <lineage>
        <taxon>Bacteria</taxon>
        <taxon>Bacillati</taxon>
        <taxon>Bacillota</taxon>
        <taxon>Clostridia</taxon>
        <taxon>Peptostreptococcales</taxon>
        <taxon>Anaerovoracaceae</taxon>
        <taxon>Mogibacterium</taxon>
    </lineage>
</organism>
<dbReference type="OrthoDB" id="9800132at2"/>
<proteinExistence type="inferred from homology"/>
<dbReference type="GO" id="GO:0005886">
    <property type="term" value="C:plasma membrane"/>
    <property type="evidence" value="ECO:0007669"/>
    <property type="project" value="UniProtKB-SubCell"/>
</dbReference>
<evidence type="ECO:0000313" key="13">
    <source>
        <dbReference type="Proteomes" id="UP000237883"/>
    </source>
</evidence>
<keyword evidence="6" id="KW-0653">Protein transport</keyword>
<keyword evidence="9 11" id="KW-0472">Membrane</keyword>
<evidence type="ECO:0000256" key="6">
    <source>
        <dbReference type="ARBA" id="ARBA00022927"/>
    </source>
</evidence>